<sequence>MSQVKPEPYLPEPDLILMGCRPWDALKPAQCPVCKNGIRPGDDASYCARCDSMSPKRESQVRAARLGQRMRTERASAERNARLDLERLRKSSPILTEAQRRRLWMGYSQSGIDSRNPEVANRSKAGRDWLIAIGQEPDWSIEFDAKGRPKKSVANAN</sequence>
<reference evidence="1" key="1">
    <citation type="submission" date="2024-05" db="EMBL/GenBank/DDBJ databases">
        <title>Planctomycetes of the genus Singulisphaera possess chitinolytic capabilities.</title>
        <authorList>
            <person name="Ivanova A."/>
        </authorList>
    </citation>
    <scope>NUCLEOTIDE SEQUENCE</scope>
    <source>
        <strain evidence="1">Ch08T</strain>
    </source>
</reference>
<evidence type="ECO:0008006" key="2">
    <source>
        <dbReference type="Google" id="ProtNLM"/>
    </source>
</evidence>
<dbReference type="AlphaFoldDB" id="A0AAU7CN15"/>
<organism evidence="1">
    <name type="scientific">Singulisphaera sp. Ch08</name>
    <dbReference type="NCBI Taxonomy" id="3120278"/>
    <lineage>
        <taxon>Bacteria</taxon>
        <taxon>Pseudomonadati</taxon>
        <taxon>Planctomycetota</taxon>
        <taxon>Planctomycetia</taxon>
        <taxon>Isosphaerales</taxon>
        <taxon>Isosphaeraceae</taxon>
        <taxon>Singulisphaera</taxon>
    </lineage>
</organism>
<name>A0AAU7CN15_9BACT</name>
<accession>A0AAU7CN15</accession>
<dbReference type="RefSeq" id="WP_406699261.1">
    <property type="nucleotide sequence ID" value="NZ_CP155447.1"/>
</dbReference>
<evidence type="ECO:0000313" key="1">
    <source>
        <dbReference type="EMBL" id="XBH06410.1"/>
    </source>
</evidence>
<gene>
    <name evidence="1" type="ORF">V5E97_10325</name>
</gene>
<protein>
    <recommendedName>
        <fullName evidence="2">Zinc ribbon domain-containing protein</fullName>
    </recommendedName>
</protein>
<proteinExistence type="predicted"/>
<dbReference type="EMBL" id="CP155447">
    <property type="protein sequence ID" value="XBH06410.1"/>
    <property type="molecule type" value="Genomic_DNA"/>
</dbReference>